<evidence type="ECO:0000313" key="9">
    <source>
        <dbReference type="Proteomes" id="UP000541810"/>
    </source>
</evidence>
<evidence type="ECO:0000256" key="4">
    <source>
        <dbReference type="PROSITE-ProRule" id="PRU01193"/>
    </source>
</evidence>
<feature type="transmembrane region" description="Helical" evidence="5">
    <location>
        <begin position="62"/>
        <end position="84"/>
    </location>
</feature>
<gene>
    <name evidence="8" type="ORF">HNQ40_002605</name>
</gene>
<dbReference type="Proteomes" id="UP000541810">
    <property type="component" value="Unassembled WGS sequence"/>
</dbReference>
<feature type="transmembrane region" description="Helical" evidence="5">
    <location>
        <begin position="139"/>
        <end position="158"/>
    </location>
</feature>
<keyword evidence="4 5" id="KW-0812">Transmembrane</keyword>
<evidence type="ECO:0000256" key="1">
    <source>
        <dbReference type="ARBA" id="ARBA00022737"/>
    </source>
</evidence>
<dbReference type="PANTHER" id="PTHR22777:SF17">
    <property type="entry name" value="UPF0053 PROTEIN SLL0260"/>
    <property type="match status" value="1"/>
</dbReference>
<dbReference type="AlphaFoldDB" id="A0A7X0LLD5"/>
<reference evidence="8 9" key="1">
    <citation type="submission" date="2020-08" db="EMBL/GenBank/DDBJ databases">
        <title>Genomic Encyclopedia of Type Strains, Phase IV (KMG-IV): sequencing the most valuable type-strain genomes for metagenomic binning, comparative biology and taxonomic classification.</title>
        <authorList>
            <person name="Goeker M."/>
        </authorList>
    </citation>
    <scope>NUCLEOTIDE SEQUENCE [LARGE SCALE GENOMIC DNA]</scope>
    <source>
        <strain evidence="8 9">DSM 103725</strain>
    </source>
</reference>
<evidence type="ECO:0000256" key="3">
    <source>
        <dbReference type="PROSITE-ProRule" id="PRU00703"/>
    </source>
</evidence>
<dbReference type="InterPro" id="IPR000644">
    <property type="entry name" value="CBS_dom"/>
</dbReference>
<comment type="caution">
    <text evidence="8">The sequence shown here is derived from an EMBL/GenBank/DDBJ whole genome shotgun (WGS) entry which is preliminary data.</text>
</comment>
<proteinExistence type="predicted"/>
<dbReference type="Gene3D" id="3.10.580.10">
    <property type="entry name" value="CBS-domain"/>
    <property type="match status" value="1"/>
</dbReference>
<dbReference type="InterPro" id="IPR046342">
    <property type="entry name" value="CBS_dom_sf"/>
</dbReference>
<dbReference type="PROSITE" id="PS51846">
    <property type="entry name" value="CNNM"/>
    <property type="match status" value="1"/>
</dbReference>
<sequence length="330" mass="35986">MTTGETLFWIGVMLAGFIGSAVYSGMETGAYTLNRVRLQVLADRGQRTALALRRLVDKPATLLATLLVGNNVANYLGTAGLAVILESMALSEWQSIVLNTLIVTPLLFVFGETLPKDTMAAHSDRLMPPLTPVLTGSRWLFTITGLVPLIGLFSAGVLKMLGQPGKDRGFPPRKRVEMLVREGVGHGILSDEQSAIVDRVLRLGGRTVRQEMVAWGDVLSVKVNDPPSRLWELAQRSSRSRYPVTDAQGKVVGLIDVFDALLHGQADCPPIRELMTEPYTLTPEMPLRQALQHLQTHSIAIAVVADAQRPVGVVTVKDLVEPITGDLRNW</sequence>
<keyword evidence="1" id="KW-0677">Repeat</keyword>
<dbReference type="Pfam" id="PF00571">
    <property type="entry name" value="CBS"/>
    <property type="match status" value="2"/>
</dbReference>
<keyword evidence="2 3" id="KW-0129">CBS domain</keyword>
<evidence type="ECO:0000259" key="6">
    <source>
        <dbReference type="PROSITE" id="PS51371"/>
    </source>
</evidence>
<evidence type="ECO:0000259" key="7">
    <source>
        <dbReference type="PROSITE" id="PS51846"/>
    </source>
</evidence>
<dbReference type="PROSITE" id="PS51371">
    <property type="entry name" value="CBS"/>
    <property type="match status" value="2"/>
</dbReference>
<dbReference type="EMBL" id="JACHGY010000001">
    <property type="protein sequence ID" value="MBB6430799.1"/>
    <property type="molecule type" value="Genomic_DNA"/>
</dbReference>
<feature type="transmembrane region" description="Helical" evidence="5">
    <location>
        <begin position="96"/>
        <end position="114"/>
    </location>
</feature>
<organism evidence="8 9">
    <name type="scientific">Algisphaera agarilytica</name>
    <dbReference type="NCBI Taxonomy" id="1385975"/>
    <lineage>
        <taxon>Bacteria</taxon>
        <taxon>Pseudomonadati</taxon>
        <taxon>Planctomycetota</taxon>
        <taxon>Phycisphaerae</taxon>
        <taxon>Phycisphaerales</taxon>
        <taxon>Phycisphaeraceae</taxon>
        <taxon>Algisphaera</taxon>
    </lineage>
</organism>
<keyword evidence="9" id="KW-1185">Reference proteome</keyword>
<dbReference type="RefSeq" id="WP_184678293.1">
    <property type="nucleotide sequence ID" value="NZ_JACHGY010000001.1"/>
</dbReference>
<dbReference type="PANTHER" id="PTHR22777">
    <property type="entry name" value="HEMOLYSIN-RELATED"/>
    <property type="match status" value="1"/>
</dbReference>
<dbReference type="SUPFAM" id="SSF54631">
    <property type="entry name" value="CBS-domain pair"/>
    <property type="match status" value="1"/>
</dbReference>
<name>A0A7X0LLD5_9BACT</name>
<dbReference type="SMART" id="SM00116">
    <property type="entry name" value="CBS"/>
    <property type="match status" value="2"/>
</dbReference>
<evidence type="ECO:0000313" key="8">
    <source>
        <dbReference type="EMBL" id="MBB6430799.1"/>
    </source>
</evidence>
<evidence type="ECO:0000256" key="2">
    <source>
        <dbReference type="ARBA" id="ARBA00023122"/>
    </source>
</evidence>
<keyword evidence="4 5" id="KW-0472">Membrane</keyword>
<accession>A0A7X0LLD5</accession>
<keyword evidence="4 5" id="KW-1133">Transmembrane helix</keyword>
<dbReference type="InterPro" id="IPR002550">
    <property type="entry name" value="CNNM"/>
</dbReference>
<feature type="domain" description="CBS" evidence="6">
    <location>
        <begin position="274"/>
        <end position="330"/>
    </location>
</feature>
<feature type="transmembrane region" description="Helical" evidence="5">
    <location>
        <begin position="7"/>
        <end position="26"/>
    </location>
</feature>
<dbReference type="Pfam" id="PF01595">
    <property type="entry name" value="CNNM"/>
    <property type="match status" value="1"/>
</dbReference>
<feature type="domain" description="CBS" evidence="6">
    <location>
        <begin position="212"/>
        <end position="273"/>
    </location>
</feature>
<protein>
    <submittedName>
        <fullName evidence="8">CBS domain containing-hemolysin-like protein</fullName>
    </submittedName>
</protein>
<evidence type="ECO:0000256" key="5">
    <source>
        <dbReference type="SAM" id="Phobius"/>
    </source>
</evidence>
<dbReference type="GO" id="GO:0005886">
    <property type="term" value="C:plasma membrane"/>
    <property type="evidence" value="ECO:0007669"/>
    <property type="project" value="TreeGrafter"/>
</dbReference>
<feature type="domain" description="CNNM transmembrane" evidence="7">
    <location>
        <begin position="2"/>
        <end position="193"/>
    </location>
</feature>